<keyword evidence="2" id="KW-1185">Reference proteome</keyword>
<organism evidence="1 2">
    <name type="scientific">Agrobacterium genomosp. 2 str. CFBP 5494</name>
    <dbReference type="NCBI Taxonomy" id="1183436"/>
    <lineage>
        <taxon>Bacteria</taxon>
        <taxon>Pseudomonadati</taxon>
        <taxon>Pseudomonadota</taxon>
        <taxon>Alphaproteobacteria</taxon>
        <taxon>Hyphomicrobiales</taxon>
        <taxon>Rhizobiaceae</taxon>
        <taxon>Rhizobium/Agrobacterium group</taxon>
        <taxon>Agrobacterium</taxon>
        <taxon>Agrobacterium tumefaciens complex</taxon>
    </lineage>
</organism>
<protein>
    <submittedName>
        <fullName evidence="1">Uncharacterized protein</fullName>
    </submittedName>
</protein>
<name>A0A9W5B6S2_9HYPH</name>
<reference evidence="1 2" key="1">
    <citation type="submission" date="2016-01" db="EMBL/GenBank/DDBJ databases">
        <authorList>
            <person name="Regsiter A."/>
            <person name="william w."/>
        </authorList>
    </citation>
    <scope>NUCLEOTIDE SEQUENCE [LARGE SCALE GENOMIC DNA]</scope>
    <source>
        <strain evidence="1 2">CFBP 5494</strain>
    </source>
</reference>
<sequence length="57" mass="6358">MLMALAFVIGGEEHRFNQANDVGKKILTLCLSLLLREIKERPRGRSFFDRVPGSGVA</sequence>
<evidence type="ECO:0000313" key="2">
    <source>
        <dbReference type="Proteomes" id="UP000191933"/>
    </source>
</evidence>
<gene>
    <name evidence="1" type="ORF">AGR2A_pa30035</name>
</gene>
<dbReference type="Proteomes" id="UP000191933">
    <property type="component" value="Unassembled WGS sequence"/>
</dbReference>
<proteinExistence type="predicted"/>
<dbReference type="AlphaFoldDB" id="A0A9W5B6S2"/>
<accession>A0A9W5B6S2</accession>
<dbReference type="EMBL" id="FBVY01000041">
    <property type="protein sequence ID" value="CUX01793.1"/>
    <property type="molecule type" value="Genomic_DNA"/>
</dbReference>
<comment type="caution">
    <text evidence="1">The sequence shown here is derived from an EMBL/GenBank/DDBJ whole genome shotgun (WGS) entry which is preliminary data.</text>
</comment>
<evidence type="ECO:0000313" key="1">
    <source>
        <dbReference type="EMBL" id="CUX01793.1"/>
    </source>
</evidence>